<dbReference type="Proteomes" id="UP000202440">
    <property type="component" value="Chromosome"/>
</dbReference>
<evidence type="ECO:0000313" key="3">
    <source>
        <dbReference type="EMBL" id="ASP39162.1"/>
    </source>
</evidence>
<gene>
    <name evidence="3" type="ORF">CHH28_10945</name>
</gene>
<name>A0A222FKH2_9GAMM</name>
<proteinExistence type="predicted"/>
<dbReference type="EMBL" id="CP022530">
    <property type="protein sequence ID" value="ASP39162.1"/>
    <property type="molecule type" value="Genomic_DNA"/>
</dbReference>
<dbReference type="AlphaFoldDB" id="A0A222FKH2"/>
<dbReference type="KEGG" id="bsan:CHH28_10945"/>
<keyword evidence="2" id="KW-1133">Transmembrane helix</keyword>
<protein>
    <recommendedName>
        <fullName evidence="5">DUF2333 domain-containing protein</fullName>
    </recommendedName>
</protein>
<evidence type="ECO:0008006" key="5">
    <source>
        <dbReference type="Google" id="ProtNLM"/>
    </source>
</evidence>
<keyword evidence="4" id="KW-1185">Reference proteome</keyword>
<feature type="region of interest" description="Disordered" evidence="1">
    <location>
        <begin position="228"/>
        <end position="248"/>
    </location>
</feature>
<dbReference type="Pfam" id="PF10095">
    <property type="entry name" value="DUF2333"/>
    <property type="match status" value="1"/>
</dbReference>
<feature type="transmembrane region" description="Helical" evidence="2">
    <location>
        <begin position="24"/>
        <end position="47"/>
    </location>
</feature>
<evidence type="ECO:0000256" key="2">
    <source>
        <dbReference type="SAM" id="Phobius"/>
    </source>
</evidence>
<evidence type="ECO:0000313" key="4">
    <source>
        <dbReference type="Proteomes" id="UP000202440"/>
    </source>
</evidence>
<reference evidence="3 4" key="1">
    <citation type="submission" date="2017-07" db="EMBL/GenBank/DDBJ databases">
        <title>Annotated genome sequence of Bacterioplanes sanyensis isolated from Red Sea.</title>
        <authorList>
            <person name="Rehman Z.U."/>
        </authorList>
    </citation>
    <scope>NUCLEOTIDE SEQUENCE [LARGE SCALE GENOMIC DNA]</scope>
    <source>
        <strain evidence="3 4">NV9</strain>
    </source>
</reference>
<dbReference type="OrthoDB" id="5821246at2"/>
<sequence>MSGLKDRMADGKERLRDWWADGGLMRGGLLTLVGIYLLGAVVVGIYWSQEPEFFSVKAEAQNRADELGVEPVVGFTTTATLMKITDTLLHKPGGYLNNDLFPPGVWLDNIPRWEFGVLVQVRDFSRALRKDFSRSQSQSTEDKDLSIAEPQLHFDARSWAIPSSESEYRRGLEALERYLERLSDEDTSDAQFYARADNLRQWLFDVETRLGSLSQRLSASIGKRQINTDLAGDPAATQSTPTADEQEVKTPWTEIDDVFYEARGTAWALAHILRAIEVDFRDVLEKKNALVSLRQIIRELEATQEPMWSPMILNGSGFGVFANHSLVMASYISRANAAILDLRELLSQG</sequence>
<accession>A0A222FKH2</accession>
<evidence type="ECO:0000256" key="1">
    <source>
        <dbReference type="SAM" id="MobiDB-lite"/>
    </source>
</evidence>
<dbReference type="InterPro" id="IPR016936">
    <property type="entry name" value="UCP029693"/>
</dbReference>
<organism evidence="3 4">
    <name type="scientific">Bacterioplanes sanyensis</name>
    <dbReference type="NCBI Taxonomy" id="1249553"/>
    <lineage>
        <taxon>Bacteria</taxon>
        <taxon>Pseudomonadati</taxon>
        <taxon>Pseudomonadota</taxon>
        <taxon>Gammaproteobacteria</taxon>
        <taxon>Oceanospirillales</taxon>
        <taxon>Oceanospirillaceae</taxon>
        <taxon>Bacterioplanes</taxon>
    </lineage>
</organism>
<dbReference type="PIRSF" id="PIRSF029693">
    <property type="entry name" value="UCP029693"/>
    <property type="match status" value="1"/>
</dbReference>
<keyword evidence="2" id="KW-0472">Membrane</keyword>
<dbReference type="RefSeq" id="WP_094060342.1">
    <property type="nucleotide sequence ID" value="NZ_CP022530.1"/>
</dbReference>
<keyword evidence="2" id="KW-0812">Transmembrane</keyword>